<dbReference type="RefSeq" id="WP_313866535.1">
    <property type="nucleotide sequence ID" value="NZ_CP132507.1"/>
</dbReference>
<name>A0ABZ0AWX0_9BURK</name>
<proteinExistence type="predicted"/>
<sequence>MTSQNLLPSTSLPDGIARLNHLGVILIHGEDAAKFIHGQLTQDFALLGPDQARLAAFCSAKGRMQASFVGIKAPDGDILLVCSRDLLPTTLKRLSMFVMRAKAKLTDASEDFALWGLAGNATKNIAAGAYPAWAKWDIDHDSIINLYPAAGVPRQLLIRPANLGAPEGPEMGLPVWQWGEVMSGVATLTAPVVEAFVPQMLNYESVGGVSFKKGCYPGQEVVARSQFRGTLKRRAFVGQSASLLSAGQEVFANGDAEQPVGLVVQAAHDPQGGSVVIVSLQLAATDGLLRVGDAEIQLLPLPYPLLEDI</sequence>
<dbReference type="EMBL" id="CP132507">
    <property type="protein sequence ID" value="WNO03648.1"/>
    <property type="molecule type" value="Genomic_DNA"/>
</dbReference>
<dbReference type="Proteomes" id="UP001302257">
    <property type="component" value="Chromosome"/>
</dbReference>
<keyword evidence="2" id="KW-1185">Reference proteome</keyword>
<evidence type="ECO:0000313" key="2">
    <source>
        <dbReference type="Proteomes" id="UP001302257"/>
    </source>
</evidence>
<reference evidence="1 2" key="1">
    <citation type="submission" date="2023-08" db="EMBL/GenBank/DDBJ databases">
        <title>Rhodoferax potami sp. nov. and Rhodoferax mekongensis sp. nov., isolated from the Mekong River in Thailand.</title>
        <authorList>
            <person name="Kitikhun S."/>
            <person name="Charoenyingcharoen P."/>
            <person name="Siriarchawattana P."/>
            <person name="Likhitrattanapisal S."/>
            <person name="Nilsakha T."/>
            <person name="Chanpet A."/>
            <person name="Rattanawaree P."/>
            <person name="Ingsriswang S."/>
        </authorList>
    </citation>
    <scope>NUCLEOTIDE SEQUENCE [LARGE SCALE GENOMIC DNA]</scope>
    <source>
        <strain evidence="1 2">TBRC 17307</strain>
    </source>
</reference>
<dbReference type="NCBIfam" id="TIGR03317">
    <property type="entry name" value="ygfZ_signature"/>
    <property type="match status" value="1"/>
</dbReference>
<dbReference type="InterPro" id="IPR045179">
    <property type="entry name" value="YgfZ/GcvT"/>
</dbReference>
<gene>
    <name evidence="1" type="ORF">RAN89_12050</name>
</gene>
<dbReference type="InterPro" id="IPR017703">
    <property type="entry name" value="YgfZ/GCV_T_CS"/>
</dbReference>
<dbReference type="Gene3D" id="3.30.70.1400">
    <property type="entry name" value="Aminomethyltransferase beta-barrel domains"/>
    <property type="match status" value="1"/>
</dbReference>
<dbReference type="SUPFAM" id="SSF103025">
    <property type="entry name" value="Folate-binding domain"/>
    <property type="match status" value="1"/>
</dbReference>
<dbReference type="PANTHER" id="PTHR22602">
    <property type="entry name" value="TRANSFERASE CAF17, MITOCHONDRIAL-RELATED"/>
    <property type="match status" value="1"/>
</dbReference>
<dbReference type="PIRSF" id="PIRSF006487">
    <property type="entry name" value="GcvT"/>
    <property type="match status" value="1"/>
</dbReference>
<organism evidence="1 2">
    <name type="scientific">Rhodoferax mekongensis</name>
    <dbReference type="NCBI Taxonomy" id="3068341"/>
    <lineage>
        <taxon>Bacteria</taxon>
        <taxon>Pseudomonadati</taxon>
        <taxon>Pseudomonadota</taxon>
        <taxon>Betaproteobacteria</taxon>
        <taxon>Burkholderiales</taxon>
        <taxon>Comamonadaceae</taxon>
        <taxon>Rhodoferax</taxon>
    </lineage>
</organism>
<protein>
    <submittedName>
        <fullName evidence="1">Folate-binding protein</fullName>
    </submittedName>
</protein>
<accession>A0ABZ0AWX0</accession>
<dbReference type="Gene3D" id="2.40.30.160">
    <property type="match status" value="1"/>
</dbReference>
<evidence type="ECO:0000313" key="1">
    <source>
        <dbReference type="EMBL" id="WNO03648.1"/>
    </source>
</evidence>
<dbReference type="PANTHER" id="PTHR22602:SF0">
    <property type="entry name" value="TRANSFERASE CAF17, MITOCHONDRIAL-RELATED"/>
    <property type="match status" value="1"/>
</dbReference>